<dbReference type="Pfam" id="PF25975">
    <property type="entry name" value="CzcB_C"/>
    <property type="match status" value="1"/>
</dbReference>
<dbReference type="InterPro" id="IPR058792">
    <property type="entry name" value="Beta-barrel_RND_2"/>
</dbReference>
<evidence type="ECO:0000313" key="9">
    <source>
        <dbReference type="EMBL" id="MFC2925636.1"/>
    </source>
</evidence>
<dbReference type="PANTHER" id="PTHR30097">
    <property type="entry name" value="CATION EFFLUX SYSTEM PROTEIN CUSB"/>
    <property type="match status" value="1"/>
</dbReference>
<feature type="domain" description="CusB-like three alpha-helical bundle" evidence="5">
    <location>
        <begin position="164"/>
        <end position="209"/>
    </location>
</feature>
<keyword evidence="2" id="KW-0813">Transport</keyword>
<keyword evidence="10" id="KW-1185">Reference proteome</keyword>
<dbReference type="RefSeq" id="WP_343165389.1">
    <property type="nucleotide sequence ID" value="NZ_JBHRSV010000005.1"/>
</dbReference>
<feature type="domain" description="CzcB-like C-terminal circularly permuted SH3-like" evidence="8">
    <location>
        <begin position="331"/>
        <end position="390"/>
    </location>
</feature>
<feature type="domain" description="CusB-like beta-barrel" evidence="7">
    <location>
        <begin position="248"/>
        <end position="324"/>
    </location>
</feature>
<dbReference type="InterPro" id="IPR058791">
    <property type="entry name" value="3HB_CusB"/>
</dbReference>
<reference evidence="10" key="1">
    <citation type="journal article" date="2019" name="Int. J. Syst. Evol. Microbiol.">
        <title>The Global Catalogue of Microorganisms (GCM) 10K type strain sequencing project: providing services to taxonomists for standard genome sequencing and annotation.</title>
        <authorList>
            <consortium name="The Broad Institute Genomics Platform"/>
            <consortium name="The Broad Institute Genome Sequencing Center for Infectious Disease"/>
            <person name="Wu L."/>
            <person name="Ma J."/>
        </authorList>
    </citation>
    <scope>NUCLEOTIDE SEQUENCE [LARGE SCALE GENOMIC DNA]</scope>
    <source>
        <strain evidence="10">KCTC 52487</strain>
    </source>
</reference>
<dbReference type="Pfam" id="PF25919">
    <property type="entry name" value="BSH_CusB"/>
    <property type="match status" value="1"/>
</dbReference>
<dbReference type="InterPro" id="IPR045800">
    <property type="entry name" value="HMBD"/>
</dbReference>
<dbReference type="Gene3D" id="2.40.30.170">
    <property type="match status" value="1"/>
</dbReference>
<organism evidence="9 10">
    <name type="scientific">Hyphobacterium vulgare</name>
    <dbReference type="NCBI Taxonomy" id="1736751"/>
    <lineage>
        <taxon>Bacteria</taxon>
        <taxon>Pseudomonadati</taxon>
        <taxon>Pseudomonadota</taxon>
        <taxon>Alphaproteobacteria</taxon>
        <taxon>Maricaulales</taxon>
        <taxon>Maricaulaceae</taxon>
        <taxon>Hyphobacterium</taxon>
    </lineage>
</organism>
<dbReference type="InterPro" id="IPR051909">
    <property type="entry name" value="MFP_Cation_Efflux"/>
</dbReference>
<evidence type="ECO:0000313" key="10">
    <source>
        <dbReference type="Proteomes" id="UP001595379"/>
    </source>
</evidence>
<dbReference type="Gene3D" id="2.40.420.20">
    <property type="match status" value="1"/>
</dbReference>
<dbReference type="NCBIfam" id="TIGR01730">
    <property type="entry name" value="RND_mfp"/>
    <property type="match status" value="1"/>
</dbReference>
<dbReference type="InterPro" id="IPR058649">
    <property type="entry name" value="CzcB_C"/>
</dbReference>
<dbReference type="Pfam" id="PF11604">
    <property type="entry name" value="CusF_Ec"/>
    <property type="match status" value="1"/>
</dbReference>
<feature type="domain" description="CusB-like barrel-sandwich hybrid" evidence="6">
    <location>
        <begin position="128"/>
        <end position="243"/>
    </location>
</feature>
<evidence type="ECO:0000259" key="5">
    <source>
        <dbReference type="Pfam" id="PF25869"/>
    </source>
</evidence>
<evidence type="ECO:0000256" key="1">
    <source>
        <dbReference type="ARBA" id="ARBA00009477"/>
    </source>
</evidence>
<dbReference type="InterPro" id="IPR042230">
    <property type="entry name" value="CusF_sf"/>
</dbReference>
<evidence type="ECO:0000259" key="8">
    <source>
        <dbReference type="Pfam" id="PF25975"/>
    </source>
</evidence>
<proteinExistence type="inferred from homology"/>
<dbReference type="EMBL" id="JBHRSV010000005">
    <property type="protein sequence ID" value="MFC2925636.1"/>
    <property type="molecule type" value="Genomic_DNA"/>
</dbReference>
<feature type="domain" description="Heavy metal binding" evidence="4">
    <location>
        <begin position="48"/>
        <end position="74"/>
    </location>
</feature>
<dbReference type="InterPro" id="IPR021647">
    <property type="entry name" value="CusF_Ec"/>
</dbReference>
<evidence type="ECO:0000259" key="4">
    <source>
        <dbReference type="Pfam" id="PF19335"/>
    </source>
</evidence>
<evidence type="ECO:0000256" key="2">
    <source>
        <dbReference type="ARBA" id="ARBA00022448"/>
    </source>
</evidence>
<sequence length="534" mass="56928">MNPSILRALAFAAAGAVITLAVVYGAGRFFGSSTSMTEPASADSEILYWVAPMDPTYRRDEPGLSPMGMELVPVYADSDSGDDESDLRIDPAVANNIGVRTDVVRRTDFSREVRAVGYVRPIDASTVAINVRAEGWIETLPVSATGDRVRAGDTLFTLYSPAIATAQGEFLQAQRTGRTALISASRSRLRALGLSSAQVDALTARGTVQDRLPVYTSHSGVVTELSVREGQYVRPGDPIMTIADLTDIWVVLDVFEHHASDARPGQPVLVTTASLPERQWRGEIEYVYPTVDPQTRTIRVRSRIANRDGDLRPGMFVNAVLSAEPRTGVLSVPREAVITTARSQRVIVLTGGDRFVPARVETGMEAGGRMEILSGLSEGETIVVSGQFLLDSEASLQGAMLRMTPPGATGEGSRPLGEPMSPMEMPDSSASSTGNGGEQGGDTMNMEMPDGRAGEVEGVGAVISVMPQHGMVTLAHEPIPALSWPAMEMAFTAAEGVDLAGMAPGDRVRFTLLNDEGQWLISRIVPDSEAEGGQ</sequence>
<evidence type="ECO:0000259" key="6">
    <source>
        <dbReference type="Pfam" id="PF25919"/>
    </source>
</evidence>
<dbReference type="InterPro" id="IPR058790">
    <property type="entry name" value="BSH_CusB"/>
</dbReference>
<dbReference type="InterPro" id="IPR006143">
    <property type="entry name" value="RND_pump_MFP"/>
</dbReference>
<gene>
    <name evidence="9" type="ORF">ACFOOR_05925</name>
</gene>
<dbReference type="Gene3D" id="6.10.140.730">
    <property type="match status" value="1"/>
</dbReference>
<name>A0ABV6ZVX8_9PROT</name>
<dbReference type="Pfam" id="PF19335">
    <property type="entry name" value="HMBD"/>
    <property type="match status" value="1"/>
</dbReference>
<protein>
    <submittedName>
        <fullName evidence="9">Efflux RND transporter periplasmic adaptor subunit</fullName>
    </submittedName>
</protein>
<dbReference type="SUPFAM" id="SSF111369">
    <property type="entry name" value="HlyD-like secretion proteins"/>
    <property type="match status" value="1"/>
</dbReference>
<dbReference type="Proteomes" id="UP001595379">
    <property type="component" value="Unassembled WGS sequence"/>
</dbReference>
<dbReference type="Pfam" id="PF25954">
    <property type="entry name" value="Beta-barrel_RND_2"/>
    <property type="match status" value="1"/>
</dbReference>
<dbReference type="Gene3D" id="2.40.50.100">
    <property type="match status" value="1"/>
</dbReference>
<comment type="caution">
    <text evidence="9">The sequence shown here is derived from an EMBL/GenBank/DDBJ whole genome shotgun (WGS) entry which is preliminary data.</text>
</comment>
<dbReference type="Gene3D" id="2.40.50.320">
    <property type="entry name" value="Copper binding periplasmic protein CusF"/>
    <property type="match status" value="1"/>
</dbReference>
<evidence type="ECO:0000256" key="3">
    <source>
        <dbReference type="SAM" id="MobiDB-lite"/>
    </source>
</evidence>
<dbReference type="Pfam" id="PF25869">
    <property type="entry name" value="3HB_CusB"/>
    <property type="match status" value="1"/>
</dbReference>
<comment type="similarity">
    <text evidence="1">Belongs to the membrane fusion protein (MFP) (TC 8.A.1) family.</text>
</comment>
<accession>A0ABV6ZVX8</accession>
<evidence type="ECO:0000259" key="7">
    <source>
        <dbReference type="Pfam" id="PF25954"/>
    </source>
</evidence>
<dbReference type="PANTHER" id="PTHR30097:SF15">
    <property type="entry name" value="CATION EFFLUX SYSTEM PROTEIN CUSB"/>
    <property type="match status" value="1"/>
</dbReference>
<feature type="region of interest" description="Disordered" evidence="3">
    <location>
        <begin position="404"/>
        <end position="444"/>
    </location>
</feature>